<keyword evidence="3" id="KW-0949">S-adenosyl-L-methionine</keyword>
<keyword evidence="1 5" id="KW-0489">Methyltransferase</keyword>
<evidence type="ECO:0000256" key="2">
    <source>
        <dbReference type="ARBA" id="ARBA00022679"/>
    </source>
</evidence>
<dbReference type="InterPro" id="IPR029063">
    <property type="entry name" value="SAM-dependent_MTases_sf"/>
</dbReference>
<dbReference type="GO" id="GO:0008757">
    <property type="term" value="F:S-adenosylmethionine-dependent methyltransferase activity"/>
    <property type="evidence" value="ECO:0007669"/>
    <property type="project" value="InterPro"/>
</dbReference>
<dbReference type="PANTHER" id="PTHR43464:SF19">
    <property type="entry name" value="UBIQUINONE BIOSYNTHESIS O-METHYLTRANSFERASE, MITOCHONDRIAL"/>
    <property type="match status" value="1"/>
</dbReference>
<keyword evidence="2" id="KW-0808">Transferase</keyword>
<dbReference type="InterPro" id="IPR013216">
    <property type="entry name" value="Methyltransf_11"/>
</dbReference>
<feature type="domain" description="Methyltransferase type 11" evidence="4">
    <location>
        <begin position="53"/>
        <end position="146"/>
    </location>
</feature>
<evidence type="ECO:0000256" key="1">
    <source>
        <dbReference type="ARBA" id="ARBA00022603"/>
    </source>
</evidence>
<comment type="caution">
    <text evidence="5">The sequence shown here is derived from an EMBL/GenBank/DDBJ whole genome shotgun (WGS) entry which is preliminary data.</text>
</comment>
<protein>
    <submittedName>
        <fullName evidence="5">Methyltransferase</fullName>
    </submittedName>
</protein>
<dbReference type="PANTHER" id="PTHR43464">
    <property type="entry name" value="METHYLTRANSFERASE"/>
    <property type="match status" value="1"/>
</dbReference>
<evidence type="ECO:0000313" key="6">
    <source>
        <dbReference type="Proteomes" id="UP000605670"/>
    </source>
</evidence>
<proteinExistence type="predicted"/>
<evidence type="ECO:0000256" key="3">
    <source>
        <dbReference type="ARBA" id="ARBA00022691"/>
    </source>
</evidence>
<dbReference type="Proteomes" id="UP000605670">
    <property type="component" value="Unassembled WGS sequence"/>
</dbReference>
<dbReference type="Gene3D" id="3.40.50.150">
    <property type="entry name" value="Vaccinia Virus protein VP39"/>
    <property type="match status" value="1"/>
</dbReference>
<accession>A0A917BW93</accession>
<dbReference type="GO" id="GO:0032259">
    <property type="term" value="P:methylation"/>
    <property type="evidence" value="ECO:0007669"/>
    <property type="project" value="UniProtKB-KW"/>
</dbReference>
<gene>
    <name evidence="5" type="ORF">GCM10011366_28020</name>
</gene>
<sequence length="240" mass="26189">MPPPESQVPPTAAQYDSFAAAYAASNESSLFNAWYERPEMLRLAGDVTGLGVLDAGCGSGALAEALRDRGASVSAFDLSPAMVDIARERLGEAVDLRVADLAAPLPYADAQFDLVVVSLALHYVEDWAATLAELRRVLRPGGRLVVSVIHPTVYVVSHQGADYFALTQYSEDYDYDGETVWMTYWHRPLQDVINAFVEAGLTIRRVTEPPPAADTPTELLPNPDGRSFICFLFVEVERPA</sequence>
<dbReference type="CDD" id="cd02440">
    <property type="entry name" value="AdoMet_MTases"/>
    <property type="match status" value="1"/>
</dbReference>
<reference evidence="5" key="1">
    <citation type="journal article" date="2014" name="Int. J. Syst. Evol. Microbiol.">
        <title>Complete genome sequence of Corynebacterium casei LMG S-19264T (=DSM 44701T), isolated from a smear-ripened cheese.</title>
        <authorList>
            <consortium name="US DOE Joint Genome Institute (JGI-PGF)"/>
            <person name="Walter F."/>
            <person name="Albersmeier A."/>
            <person name="Kalinowski J."/>
            <person name="Ruckert C."/>
        </authorList>
    </citation>
    <scope>NUCLEOTIDE SEQUENCE</scope>
    <source>
        <strain evidence="5">CGMCC 1.12160</strain>
    </source>
</reference>
<evidence type="ECO:0000259" key="4">
    <source>
        <dbReference type="Pfam" id="PF08241"/>
    </source>
</evidence>
<dbReference type="AlphaFoldDB" id="A0A917BW93"/>
<evidence type="ECO:0000313" key="5">
    <source>
        <dbReference type="EMBL" id="GGF58585.1"/>
    </source>
</evidence>
<organism evidence="5 6">
    <name type="scientific">Ornithinimicrobium tianjinense</name>
    <dbReference type="NCBI Taxonomy" id="1195761"/>
    <lineage>
        <taxon>Bacteria</taxon>
        <taxon>Bacillati</taxon>
        <taxon>Actinomycetota</taxon>
        <taxon>Actinomycetes</taxon>
        <taxon>Micrococcales</taxon>
        <taxon>Ornithinimicrobiaceae</taxon>
        <taxon>Ornithinimicrobium</taxon>
    </lineage>
</organism>
<keyword evidence="6" id="KW-1185">Reference proteome</keyword>
<dbReference type="Pfam" id="PF08241">
    <property type="entry name" value="Methyltransf_11"/>
    <property type="match status" value="1"/>
</dbReference>
<reference evidence="5" key="2">
    <citation type="submission" date="2020-09" db="EMBL/GenBank/DDBJ databases">
        <authorList>
            <person name="Sun Q."/>
            <person name="Zhou Y."/>
        </authorList>
    </citation>
    <scope>NUCLEOTIDE SEQUENCE</scope>
    <source>
        <strain evidence="5">CGMCC 1.12160</strain>
    </source>
</reference>
<dbReference type="EMBL" id="BMEM01000005">
    <property type="protein sequence ID" value="GGF58585.1"/>
    <property type="molecule type" value="Genomic_DNA"/>
</dbReference>
<dbReference type="SUPFAM" id="SSF53335">
    <property type="entry name" value="S-adenosyl-L-methionine-dependent methyltransferases"/>
    <property type="match status" value="1"/>
</dbReference>
<name>A0A917BW93_9MICO</name>
<dbReference type="RefSeq" id="WP_188431846.1">
    <property type="nucleotide sequence ID" value="NZ_BAABKH010000006.1"/>
</dbReference>